<dbReference type="AlphaFoldDB" id="A0A1N7NUK8"/>
<evidence type="ECO:0008006" key="5">
    <source>
        <dbReference type="Google" id="ProtNLM"/>
    </source>
</evidence>
<dbReference type="PANTHER" id="PTHR39962:SF1">
    <property type="entry name" value="LPXI FAMILY PROTEIN"/>
    <property type="match status" value="1"/>
</dbReference>
<dbReference type="PANTHER" id="PTHR39962">
    <property type="entry name" value="BLL4848 PROTEIN"/>
    <property type="match status" value="1"/>
</dbReference>
<dbReference type="InterPro" id="IPR043167">
    <property type="entry name" value="LpxI_C_sf"/>
</dbReference>
<evidence type="ECO:0000313" key="3">
    <source>
        <dbReference type="EMBL" id="SIT02085.1"/>
    </source>
</evidence>
<reference evidence="3 4" key="1">
    <citation type="submission" date="2017-01" db="EMBL/GenBank/DDBJ databases">
        <authorList>
            <person name="Mah S.A."/>
            <person name="Swanson W.J."/>
            <person name="Moy G.W."/>
            <person name="Vacquier V.D."/>
        </authorList>
    </citation>
    <scope>NUCLEOTIDE SEQUENCE [LARGE SCALE GENOMIC DNA]</scope>
    <source>
        <strain evidence="3 4">DSM 11589</strain>
    </source>
</reference>
<evidence type="ECO:0000259" key="1">
    <source>
        <dbReference type="Pfam" id="PF06230"/>
    </source>
</evidence>
<proteinExistence type="predicted"/>
<dbReference type="InterPro" id="IPR041255">
    <property type="entry name" value="LpxI_N"/>
</dbReference>
<dbReference type="STRING" id="80876.SAMN05421779_105377"/>
<organism evidence="3 4">
    <name type="scientific">Insolitispirillum peregrinum</name>
    <dbReference type="NCBI Taxonomy" id="80876"/>
    <lineage>
        <taxon>Bacteria</taxon>
        <taxon>Pseudomonadati</taxon>
        <taxon>Pseudomonadota</taxon>
        <taxon>Alphaproteobacteria</taxon>
        <taxon>Rhodospirillales</taxon>
        <taxon>Novispirillaceae</taxon>
        <taxon>Insolitispirillum</taxon>
    </lineage>
</organism>
<keyword evidence="4" id="KW-1185">Reference proteome</keyword>
<dbReference type="Proteomes" id="UP000185678">
    <property type="component" value="Unassembled WGS sequence"/>
</dbReference>
<evidence type="ECO:0000313" key="4">
    <source>
        <dbReference type="Proteomes" id="UP000185678"/>
    </source>
</evidence>
<dbReference type="InterPro" id="IPR010415">
    <property type="entry name" value="LpxI_C"/>
</dbReference>
<dbReference type="Pfam" id="PF06230">
    <property type="entry name" value="LpxI_C"/>
    <property type="match status" value="1"/>
</dbReference>
<protein>
    <recommendedName>
        <fullName evidence="5">UDP-2,3-diacylglucosamine pyrophosphatase</fullName>
    </recommendedName>
</protein>
<sequence>MRPKLGIIAGGGDLPLKAAEACQRQGRPYFVLALDGFADPALLTSGHPLAVVRMGAAGKGFGILHQQGVQEVVMIGPVRRPSLADLRPDWKATKFFARVGLRALGDDGLLRSVIRELESEGFTVVGVEQVLGEEILASAGVMGCHAPDQQALVDVARGVEVALGLGVLDVGQGCVVQQGLVLAVEAIEGTDAMLARCAGLRRDGPGGVLVKVRKPQQEARADLPTIGVNTITAAHAAGLRGIAVSAGGALLVNRTQTIARADALGLFVLGVTGETAP</sequence>
<evidence type="ECO:0000259" key="2">
    <source>
        <dbReference type="Pfam" id="PF17930"/>
    </source>
</evidence>
<gene>
    <name evidence="3" type="ORF">SAMN05421779_105377</name>
</gene>
<dbReference type="EMBL" id="FTOA01000005">
    <property type="protein sequence ID" value="SIT02085.1"/>
    <property type="molecule type" value="Genomic_DNA"/>
</dbReference>
<name>A0A1N7NUK8_9PROT</name>
<dbReference type="InterPro" id="IPR053174">
    <property type="entry name" value="LpxI"/>
</dbReference>
<dbReference type="Gene3D" id="3.40.140.80">
    <property type="match status" value="1"/>
</dbReference>
<dbReference type="OrthoDB" id="9789836at2"/>
<dbReference type="Pfam" id="PF17930">
    <property type="entry name" value="LpxI_N"/>
    <property type="match status" value="1"/>
</dbReference>
<accession>A0A1N7NUK8</accession>
<feature type="domain" description="LpxI C-terminal" evidence="1">
    <location>
        <begin position="139"/>
        <end position="268"/>
    </location>
</feature>
<feature type="domain" description="LpxI N-terminal" evidence="2">
    <location>
        <begin position="4"/>
        <end position="131"/>
    </location>
</feature>
<dbReference type="Gene3D" id="3.40.50.20">
    <property type="match status" value="1"/>
</dbReference>
<dbReference type="RefSeq" id="WP_076401266.1">
    <property type="nucleotide sequence ID" value="NZ_FTOA01000005.1"/>
</dbReference>